<dbReference type="EMBL" id="RSED01000004">
    <property type="protein sequence ID" value="RRS05102.1"/>
    <property type="molecule type" value="Genomic_DNA"/>
</dbReference>
<name>A0A3R8S3E9_9BURK</name>
<reference evidence="2 3" key="1">
    <citation type="submission" date="2018-12" db="EMBL/GenBank/DDBJ databases">
        <title>The whole draft genome of Aquabacterium sp. SJQ9.</title>
        <authorList>
            <person name="Sun L."/>
            <person name="Gao X."/>
            <person name="Chen W."/>
            <person name="Huang K."/>
        </authorList>
    </citation>
    <scope>NUCLEOTIDE SEQUENCE [LARGE SCALE GENOMIC DNA]</scope>
    <source>
        <strain evidence="2 3">SJQ9</strain>
    </source>
</reference>
<organism evidence="2 3">
    <name type="scientific">Aquabacterium soli</name>
    <dbReference type="NCBI Taxonomy" id="2493092"/>
    <lineage>
        <taxon>Bacteria</taxon>
        <taxon>Pseudomonadati</taxon>
        <taxon>Pseudomonadota</taxon>
        <taxon>Betaproteobacteria</taxon>
        <taxon>Burkholderiales</taxon>
        <taxon>Aquabacterium</taxon>
    </lineage>
</organism>
<gene>
    <name evidence="2" type="ORF">EIP75_05875</name>
</gene>
<dbReference type="OrthoDB" id="9149980at2"/>
<sequence>MLEPAASTVAAPQGSPAWLALMWALQPYLDADRAREAAALWQPPDASGPASVMVGLSRYCRLIGQRFGLQGKEAELHLRIIRALQAQGLGATRNPSTPERTAPHASEPPNRPWQGPSTMDMARAAQPGVPGSANDSQPPGTSALVVQRFLEAVEQMVAREAPMSYNAPHWRHTLIRHAGRLPEPVLRHATDWLWGRTNVLMGDWPARGAGTRLINAAYVALAEWVGPVKADACFTRVVRDFEGSGDVHLAGVRRYL</sequence>
<evidence type="ECO:0000313" key="3">
    <source>
        <dbReference type="Proteomes" id="UP000269265"/>
    </source>
</evidence>
<dbReference type="RefSeq" id="WP_125242321.1">
    <property type="nucleotide sequence ID" value="NZ_RSED01000004.1"/>
</dbReference>
<keyword evidence="3" id="KW-1185">Reference proteome</keyword>
<proteinExistence type="predicted"/>
<dbReference type="AlphaFoldDB" id="A0A3R8S3E9"/>
<accession>A0A3R8S3E9</accession>
<evidence type="ECO:0000313" key="2">
    <source>
        <dbReference type="EMBL" id="RRS05102.1"/>
    </source>
</evidence>
<dbReference type="Proteomes" id="UP000269265">
    <property type="component" value="Unassembled WGS sequence"/>
</dbReference>
<evidence type="ECO:0000256" key="1">
    <source>
        <dbReference type="SAM" id="MobiDB-lite"/>
    </source>
</evidence>
<protein>
    <submittedName>
        <fullName evidence="2">Uncharacterized protein</fullName>
    </submittedName>
</protein>
<feature type="region of interest" description="Disordered" evidence="1">
    <location>
        <begin position="89"/>
        <end position="140"/>
    </location>
</feature>
<comment type="caution">
    <text evidence="2">The sequence shown here is derived from an EMBL/GenBank/DDBJ whole genome shotgun (WGS) entry which is preliminary data.</text>
</comment>